<evidence type="ECO:0000256" key="2">
    <source>
        <dbReference type="ARBA" id="ARBA00003234"/>
    </source>
</evidence>
<comment type="caution">
    <text evidence="16">The sequence shown here is derived from an EMBL/GenBank/DDBJ whole genome shotgun (WGS) entry which is preliminary data.</text>
</comment>
<gene>
    <name evidence="16" type="primary">miaB</name>
    <name evidence="16" type="ORF">ENP86_01220</name>
</gene>
<dbReference type="FunFam" id="3.80.30.20:FF:000001">
    <property type="entry name" value="tRNA-2-methylthio-N(6)-dimethylallyladenosine synthase 2"/>
    <property type="match status" value="1"/>
</dbReference>
<evidence type="ECO:0000256" key="9">
    <source>
        <dbReference type="ARBA" id="ARBA00033765"/>
    </source>
</evidence>
<evidence type="ECO:0000256" key="4">
    <source>
        <dbReference type="ARBA" id="ARBA00022679"/>
    </source>
</evidence>
<dbReference type="InterPro" id="IPR038135">
    <property type="entry name" value="Methylthiotransferase_N_sf"/>
</dbReference>
<dbReference type="GO" id="GO:0035597">
    <property type="term" value="F:tRNA-2-methylthio-N(6)-dimethylallyladenosine(37) synthase activity"/>
    <property type="evidence" value="ECO:0007669"/>
    <property type="project" value="UniProtKB-EC"/>
</dbReference>
<evidence type="ECO:0000256" key="7">
    <source>
        <dbReference type="ARBA" id="ARBA00023004"/>
    </source>
</evidence>
<dbReference type="AlphaFoldDB" id="A0A7V0Z3X4"/>
<keyword evidence="7" id="KW-0408">Iron</keyword>
<dbReference type="InterPro" id="IPR058240">
    <property type="entry name" value="rSAM_sf"/>
</dbReference>
<dbReference type="InterPro" id="IPR006463">
    <property type="entry name" value="MiaB_methiolase"/>
</dbReference>
<keyword evidence="6" id="KW-0479">Metal-binding</keyword>
<keyword evidence="8" id="KW-0411">Iron-sulfur</keyword>
<dbReference type="SFLD" id="SFLDS00029">
    <property type="entry name" value="Radical_SAM"/>
    <property type="match status" value="1"/>
</dbReference>
<accession>A0A7V0Z3X4</accession>
<feature type="domain" description="Radical SAM core" evidence="15">
    <location>
        <begin position="138"/>
        <end position="364"/>
    </location>
</feature>
<dbReference type="Gene3D" id="3.80.30.20">
    <property type="entry name" value="tm_1862 like domain"/>
    <property type="match status" value="1"/>
</dbReference>
<dbReference type="PROSITE" id="PS51449">
    <property type="entry name" value="MTTASE_N"/>
    <property type="match status" value="1"/>
</dbReference>
<evidence type="ECO:0000313" key="16">
    <source>
        <dbReference type="EMBL" id="HDY58168.1"/>
    </source>
</evidence>
<comment type="function">
    <text evidence="2">Catalyzes the methylthiolation of N6-(dimethylallyl)adenosine (i(6)A), leading to the formation of 2-methylthio-N6-(dimethylallyl)adenosine (ms(2)i(6)A) at position 37 in tRNAs that read codons beginning with uridine.</text>
</comment>
<dbReference type="PROSITE" id="PS50926">
    <property type="entry name" value="TRAM"/>
    <property type="match status" value="1"/>
</dbReference>
<evidence type="ECO:0000259" key="13">
    <source>
        <dbReference type="PROSITE" id="PS50926"/>
    </source>
</evidence>
<dbReference type="InterPro" id="IPR007197">
    <property type="entry name" value="rSAM"/>
</dbReference>
<dbReference type="EMBL" id="DSKY01000003">
    <property type="protein sequence ID" value="HDY58168.1"/>
    <property type="molecule type" value="Genomic_DNA"/>
</dbReference>
<dbReference type="PROSITE" id="PS01278">
    <property type="entry name" value="MTTASE_RADICAL"/>
    <property type="match status" value="1"/>
</dbReference>
<proteinExistence type="predicted"/>
<reference evidence="16" key="1">
    <citation type="journal article" date="2020" name="mSystems">
        <title>Genome- and Community-Level Interaction Insights into Carbon Utilization and Element Cycling Functions of Hydrothermarchaeota in Hydrothermal Sediment.</title>
        <authorList>
            <person name="Zhou Z."/>
            <person name="Liu Y."/>
            <person name="Xu W."/>
            <person name="Pan J."/>
            <person name="Luo Z.H."/>
            <person name="Li M."/>
        </authorList>
    </citation>
    <scope>NUCLEOTIDE SEQUENCE [LARGE SCALE GENOMIC DNA]</scope>
    <source>
        <strain evidence="16">SpSt-258</strain>
    </source>
</reference>
<keyword evidence="5" id="KW-0949">S-adenosyl-L-methionine</keyword>
<feature type="domain" description="MTTase N-terminal" evidence="14">
    <location>
        <begin position="2"/>
        <end position="117"/>
    </location>
</feature>
<evidence type="ECO:0000256" key="6">
    <source>
        <dbReference type="ARBA" id="ARBA00022723"/>
    </source>
</evidence>
<comment type="cofactor">
    <cofactor evidence="1">
        <name>[4Fe-4S] cluster</name>
        <dbReference type="ChEBI" id="CHEBI:49883"/>
    </cofactor>
</comment>
<dbReference type="Gene3D" id="3.40.50.12160">
    <property type="entry name" value="Methylthiotransferase, N-terminal domain"/>
    <property type="match status" value="1"/>
</dbReference>
<evidence type="ECO:0000256" key="3">
    <source>
        <dbReference type="ARBA" id="ARBA00022485"/>
    </source>
</evidence>
<evidence type="ECO:0000259" key="14">
    <source>
        <dbReference type="PROSITE" id="PS51449"/>
    </source>
</evidence>
<name>A0A7V0Z3X4_UNCW3</name>
<dbReference type="InterPro" id="IPR005839">
    <property type="entry name" value="Methylthiotransferase"/>
</dbReference>
<dbReference type="CDD" id="cd01335">
    <property type="entry name" value="Radical_SAM"/>
    <property type="match status" value="1"/>
</dbReference>
<keyword evidence="4 16" id="KW-0808">Transferase</keyword>
<evidence type="ECO:0000256" key="10">
    <source>
        <dbReference type="ARBA" id="ARBA00068570"/>
    </source>
</evidence>
<evidence type="ECO:0000259" key="15">
    <source>
        <dbReference type="PROSITE" id="PS51918"/>
    </source>
</evidence>
<dbReference type="Pfam" id="PF04055">
    <property type="entry name" value="Radical_SAM"/>
    <property type="match status" value="1"/>
</dbReference>
<sequence length="425" mass="48915">MYKYYIKTFGCQMNKNDSDIINQILTDDGLSLVENPIEADIIFINTCSVREHAEQRALGYISTLKKWREKKGIVLGVIGCMAKRLADEIITEYPFVDLVLGPDSYRKIPAYIKFVTENKTKVIDVEVGSESYTNIEKTSHRVSDFVSITRGCDNYCSYCIVPFVRGRMRSRPTDDILREMGCLIELGVKDITLLGQNVNEYSYNGINFPELLRIVAKKTGVFRLRFLTSHPKDFSEEIINVIKENKNICEWFHLPLQSGNNRILRLMNRKYTKEDYLGIIKKIKKNIPEATITTDIIVGFPTESEEEFNETIELVKQIEFDDAYMYRYSVRLGTKAGEYPPLPEEVIKQRLKILIGVQNQIIIEKTKQMMGKTFEVLFEEKTHNGTRGKTRGNKDVIVEQNIEPGSVFNVLITEIRGRTPIGRLT</sequence>
<dbReference type="Pfam" id="PF00919">
    <property type="entry name" value="UPF0004"/>
    <property type="match status" value="1"/>
</dbReference>
<dbReference type="InterPro" id="IPR020612">
    <property type="entry name" value="Methylthiotransferase_CS"/>
</dbReference>
<dbReference type="SMART" id="SM00729">
    <property type="entry name" value="Elp3"/>
    <property type="match status" value="1"/>
</dbReference>
<dbReference type="PANTHER" id="PTHR43020">
    <property type="entry name" value="CDK5 REGULATORY SUBUNIT-ASSOCIATED PROTEIN 1"/>
    <property type="match status" value="1"/>
</dbReference>
<dbReference type="FunFam" id="3.40.50.12160:FF:000003">
    <property type="entry name" value="CDK5 regulatory subunit-associated protein 1"/>
    <property type="match status" value="1"/>
</dbReference>
<dbReference type="SUPFAM" id="SSF102114">
    <property type="entry name" value="Radical SAM enzymes"/>
    <property type="match status" value="1"/>
</dbReference>
<dbReference type="GO" id="GO:0046872">
    <property type="term" value="F:metal ion binding"/>
    <property type="evidence" value="ECO:0007669"/>
    <property type="project" value="UniProtKB-KW"/>
</dbReference>
<dbReference type="PANTHER" id="PTHR43020:SF2">
    <property type="entry name" value="MITOCHONDRIAL TRNA METHYLTHIOTRANSFERASE CDK5RAP1"/>
    <property type="match status" value="1"/>
</dbReference>
<dbReference type="SFLD" id="SFLDF00273">
    <property type="entry name" value="(dimethylallyl)adenosine_tRNA"/>
    <property type="match status" value="1"/>
</dbReference>
<dbReference type="NCBIfam" id="TIGR00089">
    <property type="entry name" value="MiaB/RimO family radical SAM methylthiotransferase"/>
    <property type="match status" value="1"/>
</dbReference>
<dbReference type="InterPro" id="IPR002792">
    <property type="entry name" value="TRAM_dom"/>
</dbReference>
<evidence type="ECO:0000256" key="1">
    <source>
        <dbReference type="ARBA" id="ARBA00001966"/>
    </source>
</evidence>
<dbReference type="InterPro" id="IPR023404">
    <property type="entry name" value="rSAM_horseshoe"/>
</dbReference>
<dbReference type="PROSITE" id="PS51918">
    <property type="entry name" value="RADICAL_SAM"/>
    <property type="match status" value="1"/>
</dbReference>
<dbReference type="InterPro" id="IPR013848">
    <property type="entry name" value="Methylthiotransferase_N"/>
</dbReference>
<keyword evidence="3" id="KW-0004">4Fe-4S</keyword>
<feature type="domain" description="TRAM" evidence="13">
    <location>
        <begin position="367"/>
        <end position="425"/>
    </location>
</feature>
<dbReference type="SFLD" id="SFLDG01061">
    <property type="entry name" value="methylthiotransferase"/>
    <property type="match status" value="1"/>
</dbReference>
<dbReference type="EC" id="2.8.4.3" evidence="9"/>
<evidence type="ECO:0000256" key="5">
    <source>
        <dbReference type="ARBA" id="ARBA00022691"/>
    </source>
</evidence>
<evidence type="ECO:0000256" key="11">
    <source>
        <dbReference type="ARBA" id="ARBA00080698"/>
    </source>
</evidence>
<protein>
    <recommendedName>
        <fullName evidence="10">tRNA-2-methylthio-N(6)-dimethylallyladenosine synthase</fullName>
        <ecNumber evidence="9">2.8.4.3</ecNumber>
    </recommendedName>
    <alternativeName>
        <fullName evidence="12">(Dimethylallyl)adenosine tRNA methylthiotransferase MiaB</fullName>
    </alternativeName>
    <alternativeName>
        <fullName evidence="11">tRNA-i(6)A37 methylthiotransferase</fullName>
    </alternativeName>
</protein>
<dbReference type="GO" id="GO:0005829">
    <property type="term" value="C:cytosol"/>
    <property type="evidence" value="ECO:0007669"/>
    <property type="project" value="TreeGrafter"/>
</dbReference>
<dbReference type="InterPro" id="IPR006638">
    <property type="entry name" value="Elp3/MiaA/NifB-like_rSAM"/>
</dbReference>
<evidence type="ECO:0000256" key="12">
    <source>
        <dbReference type="ARBA" id="ARBA00081141"/>
    </source>
</evidence>
<evidence type="ECO:0000256" key="8">
    <source>
        <dbReference type="ARBA" id="ARBA00023014"/>
    </source>
</evidence>
<organism evidence="16">
    <name type="scientific">candidate division WOR-3 bacterium</name>
    <dbReference type="NCBI Taxonomy" id="2052148"/>
    <lineage>
        <taxon>Bacteria</taxon>
        <taxon>Bacteria division WOR-3</taxon>
    </lineage>
</organism>
<dbReference type="GO" id="GO:0051539">
    <property type="term" value="F:4 iron, 4 sulfur cluster binding"/>
    <property type="evidence" value="ECO:0007669"/>
    <property type="project" value="UniProtKB-KW"/>
</dbReference>
<dbReference type="SFLD" id="SFLDG01082">
    <property type="entry name" value="B12-binding_domain_containing"/>
    <property type="match status" value="1"/>
</dbReference>
<dbReference type="NCBIfam" id="TIGR01574">
    <property type="entry name" value="miaB-methiolase"/>
    <property type="match status" value="1"/>
</dbReference>